<evidence type="ECO:0000313" key="2">
    <source>
        <dbReference type="EMBL" id="KFB53680.1"/>
    </source>
</evidence>
<evidence type="ECO:0000313" key="4">
    <source>
        <dbReference type="Proteomes" id="UP000030765"/>
    </source>
</evidence>
<dbReference type="EMBL" id="ATLV01026964">
    <property type="status" value="NOT_ANNOTATED_CDS"/>
    <property type="molecule type" value="Genomic_DNA"/>
</dbReference>
<feature type="region of interest" description="Disordered" evidence="1">
    <location>
        <begin position="9"/>
        <end position="32"/>
    </location>
</feature>
<feature type="compositionally biased region" description="Low complexity" evidence="1">
    <location>
        <begin position="248"/>
        <end position="261"/>
    </location>
</feature>
<dbReference type="STRING" id="74873.A0A084WTY6"/>
<name>A0A084WTY6_ANOSI</name>
<feature type="region of interest" description="Disordered" evidence="1">
    <location>
        <begin position="44"/>
        <end position="80"/>
    </location>
</feature>
<feature type="compositionally biased region" description="Gly residues" evidence="1">
    <location>
        <begin position="231"/>
        <end position="240"/>
    </location>
</feature>
<organism evidence="2">
    <name type="scientific">Anopheles sinensis</name>
    <name type="common">Mosquito</name>
    <dbReference type="NCBI Taxonomy" id="74873"/>
    <lineage>
        <taxon>Eukaryota</taxon>
        <taxon>Metazoa</taxon>
        <taxon>Ecdysozoa</taxon>
        <taxon>Arthropoda</taxon>
        <taxon>Hexapoda</taxon>
        <taxon>Insecta</taxon>
        <taxon>Pterygota</taxon>
        <taxon>Neoptera</taxon>
        <taxon>Endopterygota</taxon>
        <taxon>Diptera</taxon>
        <taxon>Nematocera</taxon>
        <taxon>Culicoidea</taxon>
        <taxon>Culicidae</taxon>
        <taxon>Anophelinae</taxon>
        <taxon>Anopheles</taxon>
    </lineage>
</organism>
<evidence type="ECO:0000256" key="1">
    <source>
        <dbReference type="SAM" id="MobiDB-lite"/>
    </source>
</evidence>
<feature type="compositionally biased region" description="Low complexity" evidence="1">
    <location>
        <begin position="136"/>
        <end position="157"/>
    </location>
</feature>
<protein>
    <submittedName>
        <fullName evidence="2 3">Uncharacterized protein</fullName>
    </submittedName>
</protein>
<dbReference type="VEuPathDB" id="VectorBase:ASIC022121"/>
<reference evidence="2 4" key="1">
    <citation type="journal article" date="2014" name="BMC Genomics">
        <title>Genome sequence of Anopheles sinensis provides insight into genetics basis of mosquito competence for malaria parasites.</title>
        <authorList>
            <person name="Zhou D."/>
            <person name="Zhang D."/>
            <person name="Ding G."/>
            <person name="Shi L."/>
            <person name="Hou Q."/>
            <person name="Ye Y."/>
            <person name="Xu Y."/>
            <person name="Zhou H."/>
            <person name="Xiong C."/>
            <person name="Li S."/>
            <person name="Yu J."/>
            <person name="Hong S."/>
            <person name="Yu X."/>
            <person name="Zou P."/>
            <person name="Chen C."/>
            <person name="Chang X."/>
            <person name="Wang W."/>
            <person name="Lv Y."/>
            <person name="Sun Y."/>
            <person name="Ma L."/>
            <person name="Shen B."/>
            <person name="Zhu C."/>
        </authorList>
    </citation>
    <scope>NUCLEOTIDE SEQUENCE [LARGE SCALE GENOMIC DNA]</scope>
</reference>
<reference evidence="3" key="2">
    <citation type="submission" date="2020-05" db="UniProtKB">
        <authorList>
            <consortium name="EnsemblMetazoa"/>
        </authorList>
    </citation>
    <scope>IDENTIFICATION</scope>
</reference>
<gene>
    <name evidence="2" type="ORF">ZHAS_00022121</name>
</gene>
<evidence type="ECO:0000313" key="3">
    <source>
        <dbReference type="EnsemblMetazoa" id="ASIC022121-PA"/>
    </source>
</evidence>
<dbReference type="VEuPathDB" id="VectorBase:ASIS016165"/>
<feature type="region of interest" description="Disordered" evidence="1">
    <location>
        <begin position="126"/>
        <end position="169"/>
    </location>
</feature>
<dbReference type="EnsemblMetazoa" id="ASIC022121-RA">
    <property type="protein sequence ID" value="ASIC022121-PA"/>
    <property type="gene ID" value="ASIC022121"/>
</dbReference>
<dbReference type="OrthoDB" id="206724at2759"/>
<feature type="region of interest" description="Disordered" evidence="1">
    <location>
        <begin position="197"/>
        <end position="267"/>
    </location>
</feature>
<keyword evidence="4" id="KW-1185">Reference proteome</keyword>
<accession>A0A084WTY6</accession>
<dbReference type="EMBL" id="KE525421">
    <property type="protein sequence ID" value="KFB53680.1"/>
    <property type="molecule type" value="Genomic_DNA"/>
</dbReference>
<dbReference type="AlphaFoldDB" id="A0A084WTY6"/>
<sequence length="292" mass="29783">MLACSFGFVESANGDTPDGSLTPPPTARNDDSLDLITLDTTNNSSFELEDFDPLNERAKPIGPKGGGVPHDTSSSALTTSSYSSSGLAIATGSHGVTVPSVSFPSNSLGVNNPVYPYFTPLYQQNVSPHHHHQHASSHQPHQPSARQGAAIGPAAAGAGTGAGPRASNTSDDFELLRNYGLDKFSLLDGGSTARSNSALHMNGGSTAHGKGIQHHHTRSFNLPNHQQGSAGLNGGTGGSCGSSRLAMSTSHTAAGNSSSSSGSGGTELLENAAIGRSSAGSRPSFSNWTTFD</sequence>
<proteinExistence type="predicted"/>
<dbReference type="Proteomes" id="UP000030765">
    <property type="component" value="Unassembled WGS sequence"/>
</dbReference>